<accession>A0A1V5SIU4</accession>
<dbReference type="AlphaFoldDB" id="A0A1V5SIU4"/>
<feature type="transmembrane region" description="Helical" evidence="6">
    <location>
        <begin position="164"/>
        <end position="186"/>
    </location>
</feature>
<feature type="transmembrane region" description="Helical" evidence="6">
    <location>
        <begin position="124"/>
        <end position="144"/>
    </location>
</feature>
<proteinExistence type="predicted"/>
<protein>
    <submittedName>
        <fullName evidence="7">Ribose transport system permease protein RbsC</fullName>
    </submittedName>
</protein>
<dbReference type="CDD" id="cd06579">
    <property type="entry name" value="TM_PBP1_transp_AraH_like"/>
    <property type="match status" value="1"/>
</dbReference>
<keyword evidence="5 6" id="KW-0472">Membrane</keyword>
<dbReference type="Pfam" id="PF02653">
    <property type="entry name" value="BPD_transp_2"/>
    <property type="match status" value="1"/>
</dbReference>
<comment type="subcellular location">
    <subcellularLocation>
        <location evidence="1">Cell membrane</location>
        <topology evidence="1">Multi-pass membrane protein</topology>
    </subcellularLocation>
</comment>
<sequence>MSQEKKSTLGWFMFLFENYGLLLGFIFLCLFLSIASPYFLTVENILNVGRQISITAIVAFGMTFVITAAQIDLSVGSVIALTGVTAAAFLRQENYPLGLWVIAIFAIGLIIGLLHGFFVAKQKIPAFLLTLATMGILRGIGFIYTQGRPIYIKSESFRSLGRGFIGPIPTPIILMLVIWIICYFIFTQTKFGKYVSVVGENQEVARISGINVDKIFIYVFILQGILAAIGGAIMASRLGTGSPQVGQGEELDVVSAVILGGTSLNGGEGKMFGTLLGAMIIGTLLNGMTLLNVSPYIQMVIRGLVILGAVWMNMYRYRVKR</sequence>
<feature type="transmembrane region" description="Helical" evidence="6">
    <location>
        <begin position="97"/>
        <end position="118"/>
    </location>
</feature>
<dbReference type="PANTHER" id="PTHR32196">
    <property type="entry name" value="ABC TRANSPORTER PERMEASE PROTEIN YPHD-RELATED-RELATED"/>
    <property type="match status" value="1"/>
</dbReference>
<dbReference type="GO" id="GO:0022857">
    <property type="term" value="F:transmembrane transporter activity"/>
    <property type="evidence" value="ECO:0007669"/>
    <property type="project" value="InterPro"/>
</dbReference>
<evidence type="ECO:0000256" key="4">
    <source>
        <dbReference type="ARBA" id="ARBA00022989"/>
    </source>
</evidence>
<evidence type="ECO:0000256" key="5">
    <source>
        <dbReference type="ARBA" id="ARBA00023136"/>
    </source>
</evidence>
<evidence type="ECO:0000313" key="7">
    <source>
        <dbReference type="EMBL" id="OQA54460.1"/>
    </source>
</evidence>
<feature type="transmembrane region" description="Helical" evidence="6">
    <location>
        <begin position="215"/>
        <end position="235"/>
    </location>
</feature>
<name>A0A1V5SIU4_9BACT</name>
<dbReference type="GO" id="GO:0005886">
    <property type="term" value="C:plasma membrane"/>
    <property type="evidence" value="ECO:0007669"/>
    <property type="project" value="UniProtKB-SubCell"/>
</dbReference>
<evidence type="ECO:0000256" key="2">
    <source>
        <dbReference type="ARBA" id="ARBA00022475"/>
    </source>
</evidence>
<feature type="transmembrane region" description="Helical" evidence="6">
    <location>
        <begin position="20"/>
        <end position="40"/>
    </location>
</feature>
<dbReference type="Proteomes" id="UP000485569">
    <property type="component" value="Unassembled WGS sequence"/>
</dbReference>
<gene>
    <name evidence="7" type="primary">rbsC_42</name>
    <name evidence="7" type="ORF">BWY41_02059</name>
</gene>
<reference evidence="7" key="1">
    <citation type="submission" date="2017-02" db="EMBL/GenBank/DDBJ databases">
        <title>Delving into the versatile metabolic prowess of the omnipresent phylum Bacteroidetes.</title>
        <authorList>
            <person name="Nobu M.K."/>
            <person name="Mei R."/>
            <person name="Narihiro T."/>
            <person name="Kuroda K."/>
            <person name="Liu W.-T."/>
        </authorList>
    </citation>
    <scope>NUCLEOTIDE SEQUENCE</scope>
    <source>
        <strain evidence="7">ADurb.Bin276</strain>
    </source>
</reference>
<organism evidence="7">
    <name type="scientific">Candidatus Atribacter allofermentans</name>
    <dbReference type="NCBI Taxonomy" id="1852833"/>
    <lineage>
        <taxon>Bacteria</taxon>
        <taxon>Pseudomonadati</taxon>
        <taxon>Atribacterota</taxon>
        <taxon>Atribacteria</taxon>
        <taxon>Atribacterales</taxon>
        <taxon>Atribacteraceae</taxon>
        <taxon>Atribacter</taxon>
    </lineage>
</organism>
<dbReference type="InterPro" id="IPR001851">
    <property type="entry name" value="ABC_transp_permease"/>
</dbReference>
<evidence type="ECO:0000256" key="3">
    <source>
        <dbReference type="ARBA" id="ARBA00022692"/>
    </source>
</evidence>
<evidence type="ECO:0000256" key="1">
    <source>
        <dbReference type="ARBA" id="ARBA00004651"/>
    </source>
</evidence>
<evidence type="ECO:0000256" key="6">
    <source>
        <dbReference type="SAM" id="Phobius"/>
    </source>
</evidence>
<dbReference type="EMBL" id="MWBQ01000210">
    <property type="protein sequence ID" value="OQA54460.1"/>
    <property type="molecule type" value="Genomic_DNA"/>
</dbReference>
<keyword evidence="3 6" id="KW-0812">Transmembrane</keyword>
<feature type="transmembrane region" description="Helical" evidence="6">
    <location>
        <begin position="272"/>
        <end position="290"/>
    </location>
</feature>
<comment type="caution">
    <text evidence="7">The sequence shown here is derived from an EMBL/GenBank/DDBJ whole genome shotgun (WGS) entry which is preliminary data.</text>
</comment>
<keyword evidence="2" id="KW-1003">Cell membrane</keyword>
<keyword evidence="4 6" id="KW-1133">Transmembrane helix</keyword>
<feature type="transmembrane region" description="Helical" evidence="6">
    <location>
        <begin position="52"/>
        <end position="69"/>
    </location>
</feature>